<feature type="compositionally biased region" description="Polar residues" evidence="1">
    <location>
        <begin position="102"/>
        <end position="120"/>
    </location>
</feature>
<dbReference type="InterPro" id="IPR005135">
    <property type="entry name" value="Endo/exonuclease/phosphatase"/>
</dbReference>
<proteinExistence type="predicted"/>
<sequence>MQNSNFLTTSTNTYSDIFDTRIPFKVATPFVTVKQRKRKSTATPTATVNQKIKTTNSFATLSDLETEDELATNISTMAIQGNTQPTKQKPKQKTKKHIIATPTNQPQPLNVTPSNTTSNVRPIMISKPNDTIAFMRKINTDLNFSITCKHTASYLKIEPETEDNHTIITRYLDNNNIPYYIITPKGLRPMKCVIRGLPINTDPELIKTSLVEKNFNILNVFQLRKRDQERSPMPLFQIQVEATPEAENIWKLDSLLYTKIKIEKYNSTGTIGQCHRCQLFGHSSINCRLPARCVKCAGPHLTGECTHTTKMENPICANCKGPHPASYRGCPKFPKPATNNNQPKTFTSTTTNPKVSYASLLTPQQPQIITPEISSPLNSLKDIIMDPEILQLLSALHKVLPSIKEFCSWNANGLLNKISDLQVFADRHSPDIILVQETHIRPGSNSPNLPNYIFYRNDFILSDNRRRYSYPGGTGIFIKRHIPHQHIPTPPLASIQATIIQLNFPNPTAFISTYIPPQKKNPSNPNRHLFPINDLLTIHNSFSTYFIAGDLNCHHRSWNCSRANPFGIQLFKFTQQHNLHIAAPPTPTRFGSVTPSTIDIAILRNFSHHCLATSISAMTSDHNPVIFNIDSSLPNNNIPKRYIHNWEKFNHLLSTASYTPTNLNTQHGIENSINHLTQLITTCYDASCNIVNANITNSHISSSLRAKIIIRNRLRKTWQTTRHPADKANYINYNRNLQQDIKTEKNNNWNNFLTTLTLQDNSLWKITKNIRKKDHFIPPLLNNSNNLAYTNTDKANTLAHQYQNQFTTNITPNVSYANALSTSITPPQSNVNPTLNPNLIQQTPFFSHDELSKTLFILKEIVNLFTSSTSIDSVFTKLVEAKAPEDKFFILLNGLAKSKPNQNQP</sequence>
<feature type="region of interest" description="Disordered" evidence="1">
    <location>
        <begin position="102"/>
        <end position="121"/>
    </location>
</feature>
<evidence type="ECO:0000259" key="2">
    <source>
        <dbReference type="SMART" id="SM00596"/>
    </source>
</evidence>
<dbReference type="Pfam" id="PF07530">
    <property type="entry name" value="PRE_C2HC"/>
    <property type="match status" value="1"/>
</dbReference>
<organism evidence="3 4">
    <name type="scientific">Caerostris darwini</name>
    <dbReference type="NCBI Taxonomy" id="1538125"/>
    <lineage>
        <taxon>Eukaryota</taxon>
        <taxon>Metazoa</taxon>
        <taxon>Ecdysozoa</taxon>
        <taxon>Arthropoda</taxon>
        <taxon>Chelicerata</taxon>
        <taxon>Arachnida</taxon>
        <taxon>Araneae</taxon>
        <taxon>Araneomorphae</taxon>
        <taxon>Entelegynae</taxon>
        <taxon>Araneoidea</taxon>
        <taxon>Araneidae</taxon>
        <taxon>Caerostris</taxon>
    </lineage>
</organism>
<keyword evidence="4" id="KW-1185">Reference proteome</keyword>
<reference evidence="3 4" key="1">
    <citation type="submission" date="2021-06" db="EMBL/GenBank/DDBJ databases">
        <title>Caerostris darwini draft genome.</title>
        <authorList>
            <person name="Kono N."/>
            <person name="Arakawa K."/>
        </authorList>
    </citation>
    <scope>NUCLEOTIDE SEQUENCE [LARGE SCALE GENOMIC DNA]</scope>
</reference>
<dbReference type="AlphaFoldDB" id="A0AAV4WAY6"/>
<keyword evidence="3" id="KW-0808">Transferase</keyword>
<dbReference type="GO" id="GO:0003964">
    <property type="term" value="F:RNA-directed DNA polymerase activity"/>
    <property type="evidence" value="ECO:0007669"/>
    <property type="project" value="UniProtKB-KW"/>
</dbReference>
<dbReference type="Pfam" id="PF14529">
    <property type="entry name" value="Exo_endo_phos_2"/>
    <property type="match status" value="1"/>
</dbReference>
<dbReference type="SMART" id="SM00596">
    <property type="entry name" value="PRE_C2HC"/>
    <property type="match status" value="1"/>
</dbReference>
<feature type="domain" description="Pre-C2HC" evidence="2">
    <location>
        <begin position="203"/>
        <end position="272"/>
    </location>
</feature>
<comment type="caution">
    <text evidence="3">The sequence shown here is derived from an EMBL/GenBank/DDBJ whole genome shotgun (WGS) entry which is preliminary data.</text>
</comment>
<accession>A0AAV4WAY6</accession>
<evidence type="ECO:0000313" key="3">
    <source>
        <dbReference type="EMBL" id="GIY79374.1"/>
    </source>
</evidence>
<dbReference type="InterPro" id="IPR036691">
    <property type="entry name" value="Endo/exonu/phosph_ase_sf"/>
</dbReference>
<evidence type="ECO:0000256" key="1">
    <source>
        <dbReference type="SAM" id="MobiDB-lite"/>
    </source>
</evidence>
<dbReference type="PANTHER" id="PTHR33273">
    <property type="entry name" value="DOMAIN-CONTAINING PROTEIN, PUTATIVE-RELATED"/>
    <property type="match status" value="1"/>
</dbReference>
<dbReference type="EMBL" id="BPLQ01014385">
    <property type="protein sequence ID" value="GIY79374.1"/>
    <property type="molecule type" value="Genomic_DNA"/>
</dbReference>
<dbReference type="PANTHER" id="PTHR33273:SF2">
    <property type="entry name" value="ENDONUCLEASE_EXONUCLEASE_PHOSPHATASE DOMAIN-CONTAINING PROTEIN"/>
    <property type="match status" value="1"/>
</dbReference>
<dbReference type="Gene3D" id="3.60.10.10">
    <property type="entry name" value="Endonuclease/exonuclease/phosphatase"/>
    <property type="match status" value="1"/>
</dbReference>
<name>A0AAV4WAY6_9ARAC</name>
<keyword evidence="3" id="KW-0695">RNA-directed DNA polymerase</keyword>
<gene>
    <name evidence="3" type="primary">X-elementORF2_307</name>
    <name evidence="3" type="ORF">CDAR_385821</name>
</gene>
<dbReference type="Proteomes" id="UP001054837">
    <property type="component" value="Unassembled WGS sequence"/>
</dbReference>
<dbReference type="SUPFAM" id="SSF56219">
    <property type="entry name" value="DNase I-like"/>
    <property type="match status" value="1"/>
</dbReference>
<dbReference type="InterPro" id="IPR006579">
    <property type="entry name" value="Pre_C2HC_dom"/>
</dbReference>
<evidence type="ECO:0000313" key="4">
    <source>
        <dbReference type="Proteomes" id="UP001054837"/>
    </source>
</evidence>
<protein>
    <submittedName>
        <fullName evidence="3">RNA-directed DNA polymerase from transposon X-element</fullName>
    </submittedName>
</protein>
<keyword evidence="3" id="KW-0548">Nucleotidyltransferase</keyword>